<comment type="caution">
    <text evidence="2">The sequence shown here is derived from an EMBL/GenBank/DDBJ whole genome shotgun (WGS) entry which is preliminary data.</text>
</comment>
<gene>
    <name evidence="2" type="ORF">B296_00022310</name>
</gene>
<protein>
    <submittedName>
        <fullName evidence="2">Uncharacterized protein</fullName>
    </submittedName>
</protein>
<dbReference type="Proteomes" id="UP000287651">
    <property type="component" value="Unassembled WGS sequence"/>
</dbReference>
<name>A0A426XM57_ENSVE</name>
<dbReference type="EMBL" id="AMZH03019334">
    <property type="protein sequence ID" value="RRT40505.1"/>
    <property type="molecule type" value="Genomic_DNA"/>
</dbReference>
<sequence>MLQQGVPQSTPTREEHPENEVPHRLPNEVMAKNPNASVIQSTSHSRNVIRKPSEPDAASSDSTDLVREQLCQINQRLDEVQREFVKSKVEVGETSKGVPCLSPRFKINRSHLAFGSRSWSPMTEALTHRSTSRRLELRWLSTTPPTLGCPPCQGATTPTVDVATPAGGRAGRGWQSLMGALQSAPFAGRRRPPLRAATLASSAGLPCGLTLAAVGRPLAGPSPWPGRPCMGAGRSWPAAPPPSLPSL</sequence>
<feature type="compositionally biased region" description="Basic and acidic residues" evidence="1">
    <location>
        <begin position="12"/>
        <end position="26"/>
    </location>
</feature>
<feature type="compositionally biased region" description="Polar residues" evidence="1">
    <location>
        <begin position="34"/>
        <end position="46"/>
    </location>
</feature>
<evidence type="ECO:0000313" key="2">
    <source>
        <dbReference type="EMBL" id="RRT40505.1"/>
    </source>
</evidence>
<organism evidence="2 3">
    <name type="scientific">Ensete ventricosum</name>
    <name type="common">Abyssinian banana</name>
    <name type="synonym">Musa ensete</name>
    <dbReference type="NCBI Taxonomy" id="4639"/>
    <lineage>
        <taxon>Eukaryota</taxon>
        <taxon>Viridiplantae</taxon>
        <taxon>Streptophyta</taxon>
        <taxon>Embryophyta</taxon>
        <taxon>Tracheophyta</taxon>
        <taxon>Spermatophyta</taxon>
        <taxon>Magnoliopsida</taxon>
        <taxon>Liliopsida</taxon>
        <taxon>Zingiberales</taxon>
        <taxon>Musaceae</taxon>
        <taxon>Ensete</taxon>
    </lineage>
</organism>
<proteinExistence type="predicted"/>
<reference evidence="2 3" key="1">
    <citation type="journal article" date="2014" name="Agronomy (Basel)">
        <title>A Draft Genome Sequence for Ensete ventricosum, the Drought-Tolerant Tree Against Hunger.</title>
        <authorList>
            <person name="Harrison J."/>
            <person name="Moore K.A."/>
            <person name="Paszkiewicz K."/>
            <person name="Jones T."/>
            <person name="Grant M."/>
            <person name="Ambacheew D."/>
            <person name="Muzemil S."/>
            <person name="Studholme D.J."/>
        </authorList>
    </citation>
    <scope>NUCLEOTIDE SEQUENCE [LARGE SCALE GENOMIC DNA]</scope>
</reference>
<feature type="compositionally biased region" description="Pro residues" evidence="1">
    <location>
        <begin position="238"/>
        <end position="247"/>
    </location>
</feature>
<dbReference type="AlphaFoldDB" id="A0A426XM57"/>
<feature type="compositionally biased region" description="Polar residues" evidence="1">
    <location>
        <begin position="1"/>
        <end position="11"/>
    </location>
</feature>
<accession>A0A426XM57</accession>
<evidence type="ECO:0000313" key="3">
    <source>
        <dbReference type="Proteomes" id="UP000287651"/>
    </source>
</evidence>
<evidence type="ECO:0000256" key="1">
    <source>
        <dbReference type="SAM" id="MobiDB-lite"/>
    </source>
</evidence>
<feature type="region of interest" description="Disordered" evidence="1">
    <location>
        <begin position="225"/>
        <end position="247"/>
    </location>
</feature>
<feature type="region of interest" description="Disordered" evidence="1">
    <location>
        <begin position="1"/>
        <end position="64"/>
    </location>
</feature>